<dbReference type="EMBL" id="JBFOLK010000012">
    <property type="protein sequence ID" value="KAL2469836.1"/>
    <property type="molecule type" value="Genomic_DNA"/>
</dbReference>
<accession>A0ABD1Q0X5</accession>
<protein>
    <submittedName>
        <fullName evidence="1">Auxin-responsive protein IAA9</fullName>
    </submittedName>
</protein>
<keyword evidence="2" id="KW-1185">Reference proteome</keyword>
<proteinExistence type="predicted"/>
<sequence>MPSSASLDHIAQSGSGLKERNYLRLFDCFSVGSSIVSNVSEENKNNLNLNATELRLGLLGSQFPESDSYFNMLTSGKLDEKQLLSLKESAHCRKSPLFLETKENSHTLWMDSLEKKVFFY</sequence>
<comment type="caution">
    <text evidence="1">The sequence shown here is derived from an EMBL/GenBank/DDBJ whole genome shotgun (WGS) entry which is preliminary data.</text>
</comment>
<evidence type="ECO:0000313" key="2">
    <source>
        <dbReference type="Proteomes" id="UP001604336"/>
    </source>
</evidence>
<reference evidence="2" key="1">
    <citation type="submission" date="2024-07" db="EMBL/GenBank/DDBJ databases">
        <title>Two chromosome-level genome assemblies of Korean endemic species Abeliophyllum distichum and Forsythia ovata (Oleaceae).</title>
        <authorList>
            <person name="Jang H."/>
        </authorList>
    </citation>
    <scope>NUCLEOTIDE SEQUENCE [LARGE SCALE GENOMIC DNA]</scope>
</reference>
<name>A0ABD1Q0X5_9LAMI</name>
<dbReference type="AlphaFoldDB" id="A0ABD1Q0X5"/>
<gene>
    <name evidence="1" type="ORF">Adt_37972</name>
</gene>
<organism evidence="1 2">
    <name type="scientific">Abeliophyllum distichum</name>
    <dbReference type="NCBI Taxonomy" id="126358"/>
    <lineage>
        <taxon>Eukaryota</taxon>
        <taxon>Viridiplantae</taxon>
        <taxon>Streptophyta</taxon>
        <taxon>Embryophyta</taxon>
        <taxon>Tracheophyta</taxon>
        <taxon>Spermatophyta</taxon>
        <taxon>Magnoliopsida</taxon>
        <taxon>eudicotyledons</taxon>
        <taxon>Gunneridae</taxon>
        <taxon>Pentapetalae</taxon>
        <taxon>asterids</taxon>
        <taxon>lamiids</taxon>
        <taxon>Lamiales</taxon>
        <taxon>Oleaceae</taxon>
        <taxon>Forsythieae</taxon>
        <taxon>Abeliophyllum</taxon>
    </lineage>
</organism>
<evidence type="ECO:0000313" key="1">
    <source>
        <dbReference type="EMBL" id="KAL2469836.1"/>
    </source>
</evidence>
<dbReference type="Proteomes" id="UP001604336">
    <property type="component" value="Unassembled WGS sequence"/>
</dbReference>